<evidence type="ECO:0000256" key="9">
    <source>
        <dbReference type="ARBA" id="ARBA00023158"/>
    </source>
</evidence>
<dbReference type="GO" id="GO:0030422">
    <property type="term" value="P:siRNA processing"/>
    <property type="evidence" value="ECO:0007669"/>
    <property type="project" value="TreeGrafter"/>
</dbReference>
<dbReference type="SMART" id="SM00490">
    <property type="entry name" value="HELICc"/>
    <property type="match status" value="1"/>
</dbReference>
<evidence type="ECO:0000256" key="2">
    <source>
        <dbReference type="ARBA" id="ARBA00022723"/>
    </source>
</evidence>
<keyword evidence="5" id="KW-0378">Hydrolase</keyword>
<dbReference type="PROSITE" id="PS51327">
    <property type="entry name" value="DICER_DSRBF"/>
    <property type="match status" value="1"/>
</dbReference>
<dbReference type="InterPro" id="IPR027417">
    <property type="entry name" value="P-loop_NTPase"/>
</dbReference>
<dbReference type="CDD" id="cd18034">
    <property type="entry name" value="DEXHc_dicer"/>
    <property type="match status" value="1"/>
</dbReference>
<dbReference type="GO" id="GO:0005524">
    <property type="term" value="F:ATP binding"/>
    <property type="evidence" value="ECO:0007669"/>
    <property type="project" value="UniProtKB-KW"/>
</dbReference>
<evidence type="ECO:0000259" key="15">
    <source>
        <dbReference type="PROSITE" id="PS51327"/>
    </source>
</evidence>
<feature type="domain" description="RNase III" evidence="12">
    <location>
        <begin position="898"/>
        <end position="1046"/>
    </location>
</feature>
<dbReference type="PROSITE" id="PS51192">
    <property type="entry name" value="HELICASE_ATP_BIND_1"/>
    <property type="match status" value="1"/>
</dbReference>
<dbReference type="STRING" id="946122.A0A0C2SYE2"/>
<evidence type="ECO:0000259" key="12">
    <source>
        <dbReference type="PROSITE" id="PS50142"/>
    </source>
</evidence>
<dbReference type="InParanoid" id="A0A0C2SYE2"/>
<keyword evidence="3" id="KW-0677">Repeat</keyword>
<keyword evidence="10" id="KW-0464">Manganese</keyword>
<dbReference type="SUPFAM" id="SSF69065">
    <property type="entry name" value="RNase III domain-like"/>
    <property type="match status" value="2"/>
</dbReference>
<dbReference type="HOGENOM" id="CLU_000907_4_0_1"/>
<dbReference type="FunCoup" id="A0A0C2SYE2">
    <property type="interactions" value="307"/>
</dbReference>
<dbReference type="InterPro" id="IPR036389">
    <property type="entry name" value="RNase_III_sf"/>
</dbReference>
<dbReference type="InterPro" id="IPR014001">
    <property type="entry name" value="Helicase_ATP-bd"/>
</dbReference>
<dbReference type="PROSITE" id="PS50142">
    <property type="entry name" value="RNASE_3_2"/>
    <property type="match status" value="2"/>
</dbReference>
<dbReference type="Gene3D" id="1.10.1520.10">
    <property type="entry name" value="Ribonuclease III domain"/>
    <property type="match status" value="2"/>
</dbReference>
<dbReference type="OrthoDB" id="416741at2759"/>
<accession>A0A0C2SYE2</accession>
<comment type="cofactor">
    <cofactor evidence="1">
        <name>Mn(2+)</name>
        <dbReference type="ChEBI" id="CHEBI:29035"/>
    </cofactor>
</comment>
<keyword evidence="17" id="KW-1185">Reference proteome</keyword>
<dbReference type="GO" id="GO:0003723">
    <property type="term" value="F:RNA binding"/>
    <property type="evidence" value="ECO:0007669"/>
    <property type="project" value="UniProtKB-UniRule"/>
</dbReference>
<protein>
    <recommendedName>
        <fullName evidence="18">Dicer-like protein 1</fullName>
    </recommendedName>
</protein>
<name>A0A0C2SYE2_AMAMK</name>
<dbReference type="Proteomes" id="UP000054549">
    <property type="component" value="Unassembled WGS sequence"/>
</dbReference>
<dbReference type="InterPro" id="IPR038248">
    <property type="entry name" value="Dicer_dimer_sf"/>
</dbReference>
<evidence type="ECO:0000256" key="1">
    <source>
        <dbReference type="ARBA" id="ARBA00001936"/>
    </source>
</evidence>
<proteinExistence type="inferred from homology"/>
<keyword evidence="4" id="KW-0547">Nucleotide-binding</keyword>
<dbReference type="InterPro" id="IPR006935">
    <property type="entry name" value="Helicase/UvrB_N"/>
</dbReference>
<feature type="domain" description="Helicase ATP-binding" evidence="13">
    <location>
        <begin position="19"/>
        <end position="193"/>
    </location>
</feature>
<dbReference type="GO" id="GO:0005737">
    <property type="term" value="C:cytoplasm"/>
    <property type="evidence" value="ECO:0007669"/>
    <property type="project" value="TreeGrafter"/>
</dbReference>
<evidence type="ECO:0000256" key="7">
    <source>
        <dbReference type="ARBA" id="ARBA00022840"/>
    </source>
</evidence>
<dbReference type="GO" id="GO:0005634">
    <property type="term" value="C:nucleus"/>
    <property type="evidence" value="ECO:0007669"/>
    <property type="project" value="TreeGrafter"/>
</dbReference>
<dbReference type="GO" id="GO:0046872">
    <property type="term" value="F:metal ion binding"/>
    <property type="evidence" value="ECO:0007669"/>
    <property type="project" value="UniProtKB-KW"/>
</dbReference>
<feature type="domain" description="Dicer dsRNA-binding fold" evidence="15">
    <location>
        <begin position="527"/>
        <end position="627"/>
    </location>
</feature>
<sequence>MNGSSDIESLVPRRYQEEVFRRARRDNIIAALNTGSGKTFISLLLIKWIAAQNVHKGKAIIFLVPRVALVKQQADFISKHTSLRVIKLYGALDLDFSDREAWRKRFNDNDVFVMTAQIFIDILTHSLWSIDKVGLMVFDECHHARKNHPYNGILREYFQIQPSMRPKIFGMTASPIWDPKNPVQSLQVLETNMDAKVVGVVENFSELQEHSPQPVEIIQEYPCPSDDSDYPRPYIHSYVKVFDADLRGIPNFAWSSLEGRYHVTWWSLGPYCASLFLYMELLQVMKRLEQDELKLYKDASIPTNITAISEIVDGFEDFFSKSAQMDMSISIPLSWCTPKVKVLVDILLSHFSPAFQTIIFVEQRQIAACLSRLLPAIPELTGKIYSGHFVGEGVNREGLSSSMGANSGDTLAAFRTGAINTLVATAVAEEGLDFPACDLVIRFDSLQHMVGYVQSRGRARSKTSKFIIMVQKDDSAQLARYQALKAGEPEVARTYLSRMEDDEPEHESDEDVTLADFFERERFVVPETGAVLNYDNAIALLNRLCALIPTDPYTPTHKPKYSGDFVATLRLPTCLPLSEGQLIYHGPRRRTKKEARRAVAFLAVRRLRELDVLDEYLLPGSSSDSDNVEGIDSSAPEITAWPKNIEVMIHDPWVMAPRLWIHDITVHGRTLAGLVTGTRFLSNVMDCRSSRIEIGAGRLVDFSTEGEELEERRDMEEFTRIGINRRLTGSPVRGTLAVFLVPINEQGQPNFIAIRRLLANPRGCPDWTSVGQHDYNHLLVSINFLSGRTYRLRRIRDDITPLSSPVSGSREDMFPSYRDYFLQRYHPPHVPTDGPMIEVELITRQFSGRYDLNASGQTKITTTVHDGGLFPRNSSRWLDLSPDVFEALELLPAICHRLTDLYRVARLRSFASLPPLNNDLLTEALTLPSAHAGHSNQRLETLGDAVLQLCTTVHIFNQYPNRHEGQLTNLRRNLVCNRFLFSRALCSGLQQFVTNEPFNATRWRFALLESDGWWSCPSRYVKRRIPGRSLQECMEAILGASFLSGGIPVALNTGKSLGLDFSEDPWDTQIVLPNEVDPGLSSSSQYFSKLEATLGYEFHNCQVLLEAVTHPSFSMDSGGRSYQRLEFLGDAVLSLAIMEHLFTRFNEATPHQLSVLRSKVVCNVALAWAAVKRLELQNILLANSVNLNIAISECVPVLEATSAEDIVRNGWRYHPPKALSDVVESVIGAILVDSGYDYDKTATIVLLVMQDLLAVLDLDEVENPVSKLLDWSASQGCREVKFRRTAKGVVVTVHGTAVSEPAMAASARVSRFEAADVALKYLTNEEGEKSLLKLCTCKRNIHVKLGDSGNGTESGVGEMMEDSGNERAEEEMIEMMLLDVDE</sequence>
<dbReference type="PANTHER" id="PTHR14950">
    <property type="entry name" value="DICER-RELATED"/>
    <property type="match status" value="1"/>
</dbReference>
<dbReference type="GO" id="GO:0003677">
    <property type="term" value="F:DNA binding"/>
    <property type="evidence" value="ECO:0007669"/>
    <property type="project" value="InterPro"/>
</dbReference>
<dbReference type="SMART" id="SM00487">
    <property type="entry name" value="DEXDc"/>
    <property type="match status" value="1"/>
</dbReference>
<dbReference type="InterPro" id="IPR001650">
    <property type="entry name" value="Helicase_C-like"/>
</dbReference>
<keyword evidence="7" id="KW-0067">ATP-binding</keyword>
<feature type="domain" description="Helicase C-terminal" evidence="14">
    <location>
        <begin position="342"/>
        <end position="507"/>
    </location>
</feature>
<evidence type="ECO:0000256" key="8">
    <source>
        <dbReference type="ARBA" id="ARBA00022842"/>
    </source>
</evidence>
<evidence type="ECO:0000256" key="3">
    <source>
        <dbReference type="ARBA" id="ARBA00022737"/>
    </source>
</evidence>
<evidence type="ECO:0000256" key="6">
    <source>
        <dbReference type="ARBA" id="ARBA00022806"/>
    </source>
</evidence>
<gene>
    <name evidence="16" type="ORF">M378DRAFT_71276</name>
</gene>
<dbReference type="PROSITE" id="PS00517">
    <property type="entry name" value="RNASE_3_1"/>
    <property type="match status" value="1"/>
</dbReference>
<keyword evidence="9" id="KW-0943">RNA-mediated gene silencing</keyword>
<dbReference type="PROSITE" id="PS51194">
    <property type="entry name" value="HELICASE_CTER"/>
    <property type="match status" value="1"/>
</dbReference>
<keyword evidence="11" id="KW-0694">RNA-binding</keyword>
<dbReference type="Pfam" id="PF03368">
    <property type="entry name" value="Dicer_dimer"/>
    <property type="match status" value="1"/>
</dbReference>
<evidence type="ECO:0000256" key="10">
    <source>
        <dbReference type="ARBA" id="ARBA00023211"/>
    </source>
</evidence>
<dbReference type="GO" id="GO:0004525">
    <property type="term" value="F:ribonuclease III activity"/>
    <property type="evidence" value="ECO:0007669"/>
    <property type="project" value="InterPro"/>
</dbReference>
<dbReference type="Pfam" id="PF04851">
    <property type="entry name" value="ResIII"/>
    <property type="match status" value="1"/>
</dbReference>
<evidence type="ECO:0000259" key="14">
    <source>
        <dbReference type="PROSITE" id="PS51194"/>
    </source>
</evidence>
<reference evidence="16 17" key="1">
    <citation type="submission" date="2014-04" db="EMBL/GenBank/DDBJ databases">
        <title>Evolutionary Origins and Diversification of the Mycorrhizal Mutualists.</title>
        <authorList>
            <consortium name="DOE Joint Genome Institute"/>
            <consortium name="Mycorrhizal Genomics Consortium"/>
            <person name="Kohler A."/>
            <person name="Kuo A."/>
            <person name="Nagy L.G."/>
            <person name="Floudas D."/>
            <person name="Copeland A."/>
            <person name="Barry K.W."/>
            <person name="Cichocki N."/>
            <person name="Veneault-Fourrey C."/>
            <person name="LaButti K."/>
            <person name="Lindquist E.A."/>
            <person name="Lipzen A."/>
            <person name="Lundell T."/>
            <person name="Morin E."/>
            <person name="Murat C."/>
            <person name="Riley R."/>
            <person name="Ohm R."/>
            <person name="Sun H."/>
            <person name="Tunlid A."/>
            <person name="Henrissat B."/>
            <person name="Grigoriev I.V."/>
            <person name="Hibbett D.S."/>
            <person name="Martin F."/>
        </authorList>
    </citation>
    <scope>NUCLEOTIDE SEQUENCE [LARGE SCALE GENOMIC DNA]</scope>
    <source>
        <strain evidence="16 17">Koide BX008</strain>
    </source>
</reference>
<evidence type="ECO:0000259" key="13">
    <source>
        <dbReference type="PROSITE" id="PS51192"/>
    </source>
</evidence>
<evidence type="ECO:0000256" key="5">
    <source>
        <dbReference type="ARBA" id="ARBA00022801"/>
    </source>
</evidence>
<keyword evidence="8" id="KW-0460">Magnesium</keyword>
<dbReference type="InterPro" id="IPR005034">
    <property type="entry name" value="Dicer_dimerisation"/>
</dbReference>
<organism evidence="16 17">
    <name type="scientific">Amanita muscaria (strain Koide BX008)</name>
    <dbReference type="NCBI Taxonomy" id="946122"/>
    <lineage>
        <taxon>Eukaryota</taxon>
        <taxon>Fungi</taxon>
        <taxon>Dikarya</taxon>
        <taxon>Basidiomycota</taxon>
        <taxon>Agaricomycotina</taxon>
        <taxon>Agaricomycetes</taxon>
        <taxon>Agaricomycetidae</taxon>
        <taxon>Agaricales</taxon>
        <taxon>Pluteineae</taxon>
        <taxon>Amanitaceae</taxon>
        <taxon>Amanita</taxon>
    </lineage>
</organism>
<evidence type="ECO:0000256" key="11">
    <source>
        <dbReference type="PROSITE-ProRule" id="PRU00657"/>
    </source>
</evidence>
<comment type="similarity">
    <text evidence="11">Belongs to the helicase family. Dicer subfamily.</text>
</comment>
<dbReference type="Gene3D" id="3.40.50.300">
    <property type="entry name" value="P-loop containing nucleotide triphosphate hydrolases"/>
    <property type="match status" value="2"/>
</dbReference>
<dbReference type="SUPFAM" id="SSF52540">
    <property type="entry name" value="P-loop containing nucleoside triphosphate hydrolases"/>
    <property type="match status" value="1"/>
</dbReference>
<dbReference type="Pfam" id="PF00636">
    <property type="entry name" value="Ribonuclease_3"/>
    <property type="match status" value="2"/>
</dbReference>
<dbReference type="CDD" id="cd00593">
    <property type="entry name" value="RIBOc"/>
    <property type="match status" value="2"/>
</dbReference>
<keyword evidence="6" id="KW-0347">Helicase</keyword>
<evidence type="ECO:0000313" key="17">
    <source>
        <dbReference type="Proteomes" id="UP000054549"/>
    </source>
</evidence>
<feature type="domain" description="RNase III" evidence="12">
    <location>
        <begin position="1087"/>
        <end position="1235"/>
    </location>
</feature>
<keyword evidence="2" id="KW-0479">Metal-binding</keyword>
<dbReference type="InterPro" id="IPR000999">
    <property type="entry name" value="RNase_III_dom"/>
</dbReference>
<dbReference type="PANTHER" id="PTHR14950:SF37">
    <property type="entry name" value="ENDORIBONUCLEASE DICER"/>
    <property type="match status" value="1"/>
</dbReference>
<evidence type="ECO:0000256" key="4">
    <source>
        <dbReference type="ARBA" id="ARBA00022741"/>
    </source>
</evidence>
<dbReference type="GO" id="GO:0004386">
    <property type="term" value="F:helicase activity"/>
    <property type="evidence" value="ECO:0007669"/>
    <property type="project" value="UniProtKB-KW"/>
</dbReference>
<dbReference type="Gene3D" id="3.30.160.380">
    <property type="entry name" value="Dicer dimerisation domain"/>
    <property type="match status" value="1"/>
</dbReference>
<dbReference type="Pfam" id="PF00271">
    <property type="entry name" value="Helicase_C"/>
    <property type="match status" value="1"/>
</dbReference>
<dbReference type="SMART" id="SM00535">
    <property type="entry name" value="RIBOc"/>
    <property type="match status" value="2"/>
</dbReference>
<dbReference type="EMBL" id="KN818228">
    <property type="protein sequence ID" value="KIL68510.1"/>
    <property type="molecule type" value="Genomic_DNA"/>
</dbReference>
<evidence type="ECO:0008006" key="18">
    <source>
        <dbReference type="Google" id="ProtNLM"/>
    </source>
</evidence>
<evidence type="ECO:0000313" key="16">
    <source>
        <dbReference type="EMBL" id="KIL68510.1"/>
    </source>
</evidence>